<comment type="pathway">
    <text evidence="2">Amino-acid biosynthesis; L-cysteine biosynthesis; L-cysteine from L-homocysteine and L-serine: step 1/2.</text>
</comment>
<dbReference type="InterPro" id="IPR005857">
    <property type="entry name" value="Cysta_beta_synth"/>
</dbReference>
<feature type="domain" description="CBS" evidence="12">
    <location>
        <begin position="347"/>
        <end position="407"/>
    </location>
</feature>
<evidence type="ECO:0000256" key="2">
    <source>
        <dbReference type="ARBA" id="ARBA00005003"/>
    </source>
</evidence>
<dbReference type="Gene3D" id="3.40.50.1100">
    <property type="match status" value="2"/>
</dbReference>
<dbReference type="InterPro" id="IPR000644">
    <property type="entry name" value="CBS_dom"/>
</dbReference>
<evidence type="ECO:0000313" key="14">
    <source>
        <dbReference type="Proteomes" id="UP001597512"/>
    </source>
</evidence>
<organism evidence="13 14">
    <name type="scientific">Spirosoma flavum</name>
    <dbReference type="NCBI Taxonomy" id="2048557"/>
    <lineage>
        <taxon>Bacteria</taxon>
        <taxon>Pseudomonadati</taxon>
        <taxon>Bacteroidota</taxon>
        <taxon>Cytophagia</taxon>
        <taxon>Cytophagales</taxon>
        <taxon>Cytophagaceae</taxon>
        <taxon>Spirosoma</taxon>
    </lineage>
</organism>
<dbReference type="Pfam" id="PF00291">
    <property type="entry name" value="PALP"/>
    <property type="match status" value="1"/>
</dbReference>
<gene>
    <name evidence="13" type="ORF">ACFS25_29520</name>
</gene>
<evidence type="ECO:0000256" key="9">
    <source>
        <dbReference type="ARBA" id="ARBA00047490"/>
    </source>
</evidence>
<dbReference type="PANTHER" id="PTHR10314">
    <property type="entry name" value="CYSTATHIONINE BETA-SYNTHASE"/>
    <property type="match status" value="1"/>
</dbReference>
<comment type="catalytic activity">
    <reaction evidence="9">
        <text>L-homocysteine + L-serine = L,L-cystathionine + H2O</text>
        <dbReference type="Rhea" id="RHEA:10112"/>
        <dbReference type="ChEBI" id="CHEBI:15377"/>
        <dbReference type="ChEBI" id="CHEBI:33384"/>
        <dbReference type="ChEBI" id="CHEBI:58161"/>
        <dbReference type="ChEBI" id="CHEBI:58199"/>
        <dbReference type="EC" id="4.2.1.22"/>
    </reaction>
</comment>
<evidence type="ECO:0000256" key="1">
    <source>
        <dbReference type="ARBA" id="ARBA00001933"/>
    </source>
</evidence>
<dbReference type="PROSITE" id="PS51371">
    <property type="entry name" value="CBS"/>
    <property type="match status" value="1"/>
</dbReference>
<dbReference type="SUPFAM" id="SSF54631">
    <property type="entry name" value="CBS-domain pair"/>
    <property type="match status" value="1"/>
</dbReference>
<dbReference type="EMBL" id="JBHUOM010000048">
    <property type="protein sequence ID" value="MFD2937941.1"/>
    <property type="molecule type" value="Genomic_DNA"/>
</dbReference>
<accession>A0ABW6AR34</accession>
<evidence type="ECO:0000256" key="3">
    <source>
        <dbReference type="ARBA" id="ARBA00007103"/>
    </source>
</evidence>
<keyword evidence="5" id="KW-0663">Pyridoxal phosphate</keyword>
<dbReference type="Gene3D" id="3.10.580.10">
    <property type="entry name" value="CBS-domain"/>
    <property type="match status" value="1"/>
</dbReference>
<evidence type="ECO:0000256" key="5">
    <source>
        <dbReference type="ARBA" id="ARBA00022898"/>
    </source>
</evidence>
<dbReference type="InterPro" id="IPR050214">
    <property type="entry name" value="Cys_Synth/Cystath_Beta-Synth"/>
</dbReference>
<keyword evidence="6 11" id="KW-0129">CBS domain</keyword>
<comment type="cofactor">
    <cofactor evidence="1">
        <name>pyridoxal 5'-phosphate</name>
        <dbReference type="ChEBI" id="CHEBI:597326"/>
    </cofactor>
</comment>
<dbReference type="InterPro" id="IPR046342">
    <property type="entry name" value="CBS_dom_sf"/>
</dbReference>
<comment type="caution">
    <text evidence="13">The sequence shown here is derived from an EMBL/GenBank/DDBJ whole genome shotgun (WGS) entry which is preliminary data.</text>
</comment>
<evidence type="ECO:0000313" key="13">
    <source>
        <dbReference type="EMBL" id="MFD2937941.1"/>
    </source>
</evidence>
<sequence length="463" mass="50847">MNYYNSIIDTIGNTPLVKLNKVTKGIRGTILAKVEYFNPGNSVKDRIAVRMIEDAEAQGLLKPGGTIIEGTSGNTGMGLALAAIGKGYKCIFTMADKQSQEKIDILRAVGAEVVVCPTNVSPDDPRSYYSVAKKLNRDIPNSLYPNQYDNPANTAAHYETTGPEIWRDTDGRITHFAAGVGTGGTICGTSKFLKEQNPNIISVGLDTYGSVFKKYKETGQFDEGEIYPYLTEGIGEDILPKNVDFSLIDYFEKVTDKDAAIMARRLSREEGLFVGWSCGTAVHGALEWAKANLTDDDVMVILLPDHGTRYLAKIYNDTWMKDHGFLEDRAFKTARDIIHHKNGRGDLSNSQLTTIGSGVSISQAIHVLNRYGISQIPVTDETGHIVGSLTDSTILNRLIEDPTVKDYPVNAIMDKPFKFVGLDNTIDALSSLIDRDNKALLVRDEKDQVHIITQADLLAAMTN</sequence>
<dbReference type="Proteomes" id="UP001597512">
    <property type="component" value="Unassembled WGS sequence"/>
</dbReference>
<dbReference type="CDD" id="cd01561">
    <property type="entry name" value="CBS_like"/>
    <property type="match status" value="1"/>
</dbReference>
<dbReference type="Pfam" id="PF00571">
    <property type="entry name" value="CBS"/>
    <property type="match status" value="1"/>
</dbReference>
<dbReference type="EC" id="4.2.1.22" evidence="4 10"/>
<evidence type="ECO:0000256" key="4">
    <source>
        <dbReference type="ARBA" id="ARBA00012041"/>
    </source>
</evidence>
<dbReference type="InterPro" id="IPR001216">
    <property type="entry name" value="P-phosphate_BS"/>
</dbReference>
<dbReference type="NCBIfam" id="TIGR01137">
    <property type="entry name" value="cysta_beta"/>
    <property type="match status" value="1"/>
</dbReference>
<keyword evidence="14" id="KW-1185">Reference proteome</keyword>
<dbReference type="PROSITE" id="PS00901">
    <property type="entry name" value="CYS_SYNTHASE"/>
    <property type="match status" value="1"/>
</dbReference>
<evidence type="ECO:0000259" key="12">
    <source>
        <dbReference type="PROSITE" id="PS51371"/>
    </source>
</evidence>
<keyword evidence="7 13" id="KW-0456">Lyase</keyword>
<name>A0ABW6AR34_9BACT</name>
<proteinExistence type="inferred from homology"/>
<evidence type="ECO:0000256" key="7">
    <source>
        <dbReference type="ARBA" id="ARBA00023239"/>
    </source>
</evidence>
<comment type="similarity">
    <text evidence="3">Belongs to the cysteine synthase/cystathionine beta-synthase family.</text>
</comment>
<evidence type="ECO:0000256" key="11">
    <source>
        <dbReference type="PROSITE-ProRule" id="PRU00703"/>
    </source>
</evidence>
<protein>
    <recommendedName>
        <fullName evidence="8 10">Cystathionine beta-synthase</fullName>
        <ecNumber evidence="4 10">4.2.1.22</ecNumber>
    </recommendedName>
</protein>
<dbReference type="SMART" id="SM00116">
    <property type="entry name" value="CBS"/>
    <property type="match status" value="1"/>
</dbReference>
<evidence type="ECO:0000256" key="10">
    <source>
        <dbReference type="NCBIfam" id="TIGR01137"/>
    </source>
</evidence>
<reference evidence="14" key="1">
    <citation type="journal article" date="2019" name="Int. J. Syst. Evol. Microbiol.">
        <title>The Global Catalogue of Microorganisms (GCM) 10K type strain sequencing project: providing services to taxonomists for standard genome sequencing and annotation.</title>
        <authorList>
            <consortium name="The Broad Institute Genomics Platform"/>
            <consortium name="The Broad Institute Genome Sequencing Center for Infectious Disease"/>
            <person name="Wu L."/>
            <person name="Ma J."/>
        </authorList>
    </citation>
    <scope>NUCLEOTIDE SEQUENCE [LARGE SCALE GENOMIC DNA]</scope>
    <source>
        <strain evidence="14">KCTC 52490</strain>
    </source>
</reference>
<dbReference type="InterPro" id="IPR036052">
    <property type="entry name" value="TrpB-like_PALP_sf"/>
</dbReference>
<dbReference type="InterPro" id="IPR001926">
    <property type="entry name" value="TrpB-like_PALP"/>
</dbReference>
<dbReference type="SUPFAM" id="SSF53686">
    <property type="entry name" value="Tryptophan synthase beta subunit-like PLP-dependent enzymes"/>
    <property type="match status" value="1"/>
</dbReference>
<dbReference type="RefSeq" id="WP_381508473.1">
    <property type="nucleotide sequence ID" value="NZ_JBHUOM010000048.1"/>
</dbReference>
<evidence type="ECO:0000256" key="6">
    <source>
        <dbReference type="ARBA" id="ARBA00023122"/>
    </source>
</evidence>
<evidence type="ECO:0000256" key="8">
    <source>
        <dbReference type="ARBA" id="ARBA00026192"/>
    </source>
</evidence>
<dbReference type="GO" id="GO:0004122">
    <property type="term" value="F:cystathionine beta-synthase activity"/>
    <property type="evidence" value="ECO:0007669"/>
    <property type="project" value="UniProtKB-EC"/>
</dbReference>